<reference evidence="3 4" key="1">
    <citation type="submission" date="2022-08" db="EMBL/GenBank/DDBJ databases">
        <title>Paenibacillus endoradicis sp. nov., Paenibacillus radicibacter sp. nov and Paenibacillus pararadicis sp. nov., three cold-adapted plant growth-promoting bacteria isolated from root of Larix gmelinii in Great Khingan.</title>
        <authorList>
            <person name="Xue H."/>
        </authorList>
    </citation>
    <scope>NUCLEOTIDE SEQUENCE [LARGE SCALE GENOMIC DNA]</scope>
    <source>
        <strain evidence="3 4">N5-1-1-5</strain>
    </source>
</reference>
<keyword evidence="2" id="KW-0812">Transmembrane</keyword>
<dbReference type="RefSeq" id="WP_258212394.1">
    <property type="nucleotide sequence ID" value="NZ_JANQBD010000003.1"/>
</dbReference>
<keyword evidence="2" id="KW-1133">Transmembrane helix</keyword>
<organism evidence="3 4">
    <name type="scientific">Paenibacillus radicis</name>
    <name type="common">ex Xue et al. 2023</name>
    <dbReference type="NCBI Taxonomy" id="2972489"/>
    <lineage>
        <taxon>Bacteria</taxon>
        <taxon>Bacillati</taxon>
        <taxon>Bacillota</taxon>
        <taxon>Bacilli</taxon>
        <taxon>Bacillales</taxon>
        <taxon>Paenibacillaceae</taxon>
        <taxon>Paenibacillus</taxon>
    </lineage>
</organism>
<dbReference type="Proteomes" id="UP001300012">
    <property type="component" value="Unassembled WGS sequence"/>
</dbReference>
<evidence type="ECO:0000313" key="4">
    <source>
        <dbReference type="Proteomes" id="UP001300012"/>
    </source>
</evidence>
<keyword evidence="2" id="KW-0472">Membrane</keyword>
<proteinExistence type="predicted"/>
<feature type="region of interest" description="Disordered" evidence="1">
    <location>
        <begin position="95"/>
        <end position="123"/>
    </location>
</feature>
<sequence length="138" mass="15214">MLGTIRWNFIVGGISFVLTFLISIFNNIWMTTLLRSFYSFIILFAIVFLFRWVLGTIAGFNQLAVTEALHHEPADEHKGTTLDMSTPDEDAALHEMLKGSNSSGGGTGFAPLNPPKLSSKQNLDAGELAQAVRHMTEK</sequence>
<protein>
    <submittedName>
        <fullName evidence="3">Uncharacterized protein</fullName>
    </submittedName>
</protein>
<evidence type="ECO:0000256" key="1">
    <source>
        <dbReference type="SAM" id="MobiDB-lite"/>
    </source>
</evidence>
<feature type="transmembrane region" description="Helical" evidence="2">
    <location>
        <begin position="7"/>
        <end position="30"/>
    </location>
</feature>
<comment type="caution">
    <text evidence="3">The sequence shown here is derived from an EMBL/GenBank/DDBJ whole genome shotgun (WGS) entry which is preliminary data.</text>
</comment>
<accession>A0ABT1YC70</accession>
<keyword evidence="4" id="KW-1185">Reference proteome</keyword>
<feature type="transmembrane region" description="Helical" evidence="2">
    <location>
        <begin position="36"/>
        <end position="54"/>
    </location>
</feature>
<dbReference type="EMBL" id="JANQBD010000003">
    <property type="protein sequence ID" value="MCR8630788.1"/>
    <property type="molecule type" value="Genomic_DNA"/>
</dbReference>
<name>A0ABT1YC70_9BACL</name>
<evidence type="ECO:0000256" key="2">
    <source>
        <dbReference type="SAM" id="Phobius"/>
    </source>
</evidence>
<evidence type="ECO:0000313" key="3">
    <source>
        <dbReference type="EMBL" id="MCR8630788.1"/>
    </source>
</evidence>
<gene>
    <name evidence="3" type="ORF">NV381_06185</name>
</gene>